<keyword evidence="4" id="KW-1185">Reference proteome</keyword>
<name>A0A9N8HVL7_9STRA</name>
<reference evidence="3" key="1">
    <citation type="submission" date="2020-06" db="EMBL/GenBank/DDBJ databases">
        <authorList>
            <consortium name="Plant Systems Biology data submission"/>
        </authorList>
    </citation>
    <scope>NUCLEOTIDE SEQUENCE</scope>
    <source>
        <strain evidence="3">D6</strain>
    </source>
</reference>
<sequence length="633" mass="69102">MKFIQVLNLFFLAASVLADGEGDPERNRGFFRTPTTPEPTPSPTEAPASGAPSDGPTDSPSDSPTDVPSSAPTEGSSGEPTSVPSSAPTNAITDSPTRAPHPSGACIKTMDGSGKLCHSLMSDHEDAADEEEVATICVELVDDQLKATFEAVGDWYMVTNKFWFDDEVGTIPRLGDGSVDMESFPYFLCNSTGFKEWSFDADFEPIEYCDRLDVSSLQIAMVAYAEVEKPGRNGKMKRSTVQKVFAYEHSVGYGNTFLGWMDFEVDCECGKEEEKMCDTTPEIYLDSPISPACHAIVAGGADQQSVKAGEVCVAINDDGKLDVTFTADHKWTLLRSQLWVGQDTEDGNGLAAMPHKKSGAPDTRKFKNFACDWEGEKSVSFTIDLKYECIEEVEAVKFYVVAHSKVEQVTDTGELIPGTEQDVFAYEYSGDSEKWYGWFDFDIGCKCTLPPTQPPSSMPSELPSEMPSDQPSFFPTANYCDSMVADEDVDEVCYDMTATEAWESDAGTVCISVHDSTLHVTYSATNYWALFGTAVWWGTDAYSGHLTDQIPKIDGSETPDLDKFTAITEDIEGATVYSVKMPLQELECDRFNQTLITVVAQALVGEACIPPNGTYILGTDRNAFDTSTQAPSM</sequence>
<evidence type="ECO:0000256" key="2">
    <source>
        <dbReference type="SAM" id="SignalP"/>
    </source>
</evidence>
<accession>A0A9N8HVL7</accession>
<evidence type="ECO:0000313" key="3">
    <source>
        <dbReference type="EMBL" id="CAB9528953.1"/>
    </source>
</evidence>
<protein>
    <submittedName>
        <fullName evidence="3">Uncharacterized protein</fullName>
    </submittedName>
</protein>
<feature type="region of interest" description="Disordered" evidence="1">
    <location>
        <begin position="20"/>
        <end position="107"/>
    </location>
</feature>
<keyword evidence="2" id="KW-0732">Signal</keyword>
<feature type="compositionally biased region" description="Polar residues" evidence="1">
    <location>
        <begin position="73"/>
        <end position="96"/>
    </location>
</feature>
<gene>
    <name evidence="3" type="ORF">SEMRO_2362_G324850.1</name>
</gene>
<evidence type="ECO:0000313" key="4">
    <source>
        <dbReference type="Proteomes" id="UP001153069"/>
    </source>
</evidence>
<proteinExistence type="predicted"/>
<feature type="chain" id="PRO_5040186263" evidence="2">
    <location>
        <begin position="19"/>
        <end position="633"/>
    </location>
</feature>
<evidence type="ECO:0000256" key="1">
    <source>
        <dbReference type="SAM" id="MobiDB-lite"/>
    </source>
</evidence>
<feature type="signal peptide" evidence="2">
    <location>
        <begin position="1"/>
        <end position="18"/>
    </location>
</feature>
<feature type="compositionally biased region" description="Low complexity" evidence="1">
    <location>
        <begin position="45"/>
        <end position="72"/>
    </location>
</feature>
<dbReference type="EMBL" id="CAICTM010002360">
    <property type="protein sequence ID" value="CAB9528953.1"/>
    <property type="molecule type" value="Genomic_DNA"/>
</dbReference>
<dbReference type="Proteomes" id="UP001153069">
    <property type="component" value="Unassembled WGS sequence"/>
</dbReference>
<organism evidence="3 4">
    <name type="scientific">Seminavis robusta</name>
    <dbReference type="NCBI Taxonomy" id="568900"/>
    <lineage>
        <taxon>Eukaryota</taxon>
        <taxon>Sar</taxon>
        <taxon>Stramenopiles</taxon>
        <taxon>Ochrophyta</taxon>
        <taxon>Bacillariophyta</taxon>
        <taxon>Bacillariophyceae</taxon>
        <taxon>Bacillariophycidae</taxon>
        <taxon>Naviculales</taxon>
        <taxon>Naviculaceae</taxon>
        <taxon>Seminavis</taxon>
    </lineage>
</organism>
<dbReference type="AlphaFoldDB" id="A0A9N8HVL7"/>
<comment type="caution">
    <text evidence="3">The sequence shown here is derived from an EMBL/GenBank/DDBJ whole genome shotgun (WGS) entry which is preliminary data.</text>
</comment>